<sequence>MKVIFAGGGTGGHLIAGLSIAEEITSRFPNAEVIFLGTNKKSESVYIEGRGYKFRQIKACTLTSFSRLPVFIFVSLIGIIHSLNNIIKIKPDIIIGLGGYGSVLPVIAAYVVGVPIVLIEQNVIPGRANLLMARWVDCVLCHWEGTTRWFKKGCIHVTGIPVRNNIIRDKMDIADNVLDLTSQKKTLLIMGGSQGAQVINKVMLQSIPRLKSLIPDLQIIHLTGKHGYKEAKVAYDKMEIRAFVSEFLDDIGIAYGLSDMVICRAGANTTAEISAVGIPVIFIPYPYATDNHQYWNAYELAKRGGALIIKQEELEPERVIELVSNLLMNDDKLNDMRKINKSLSKPFAAKRVVDKIFQTLEAKRPKRNIILTRTVEGSETRKYIKKDEPYLTKIL</sequence>
<feature type="transmembrane region" description="Helical" evidence="10">
    <location>
        <begin position="68"/>
        <end position="87"/>
    </location>
</feature>
<dbReference type="GO" id="GO:0009252">
    <property type="term" value="P:peptidoglycan biosynthetic process"/>
    <property type="evidence" value="ECO:0007669"/>
    <property type="project" value="UniProtKB-KW"/>
</dbReference>
<dbReference type="GO" id="GO:0050511">
    <property type="term" value="F:undecaprenyldiphospho-muramoylpentapeptide beta-N-acetylglucosaminyltransferase activity"/>
    <property type="evidence" value="ECO:0007669"/>
    <property type="project" value="InterPro"/>
</dbReference>
<keyword evidence="1" id="KW-1003">Cell membrane</keyword>
<evidence type="ECO:0000256" key="8">
    <source>
        <dbReference type="ARBA" id="ARBA00023306"/>
    </source>
</evidence>
<proteinExistence type="inferred from homology"/>
<evidence type="ECO:0000256" key="2">
    <source>
        <dbReference type="ARBA" id="ARBA00022618"/>
    </source>
</evidence>
<dbReference type="Pfam" id="PF03033">
    <property type="entry name" value="Glyco_transf_28"/>
    <property type="match status" value="1"/>
</dbReference>
<dbReference type="Pfam" id="PF04101">
    <property type="entry name" value="Glyco_tran_28_C"/>
    <property type="match status" value="1"/>
</dbReference>
<keyword evidence="6" id="KW-0573">Peptidoglycan synthesis</keyword>
<dbReference type="CDD" id="cd03785">
    <property type="entry name" value="GT28_MurG"/>
    <property type="match status" value="1"/>
</dbReference>
<name>A0A0F9PHG2_9ZZZZ</name>
<keyword evidence="10" id="KW-1133">Transmembrane helix</keyword>
<evidence type="ECO:0000313" key="13">
    <source>
        <dbReference type="EMBL" id="KKN29604.1"/>
    </source>
</evidence>
<dbReference type="InterPro" id="IPR004276">
    <property type="entry name" value="GlycoTrans_28_N"/>
</dbReference>
<keyword evidence="7 10" id="KW-0472">Membrane</keyword>
<evidence type="ECO:0000256" key="3">
    <source>
        <dbReference type="ARBA" id="ARBA00022676"/>
    </source>
</evidence>
<evidence type="ECO:0000256" key="4">
    <source>
        <dbReference type="ARBA" id="ARBA00022679"/>
    </source>
</evidence>
<protein>
    <recommendedName>
        <fullName evidence="14">Glycosyl transferase family 28 C-terminal domain-containing protein</fullName>
    </recommendedName>
</protein>
<dbReference type="InterPro" id="IPR007235">
    <property type="entry name" value="Glyco_trans_28_C"/>
</dbReference>
<dbReference type="EMBL" id="LAZR01002474">
    <property type="protein sequence ID" value="KKN29604.1"/>
    <property type="molecule type" value="Genomic_DNA"/>
</dbReference>
<dbReference type="AlphaFoldDB" id="A0A0F9PHG2"/>
<dbReference type="GO" id="GO:0005975">
    <property type="term" value="P:carbohydrate metabolic process"/>
    <property type="evidence" value="ECO:0007669"/>
    <property type="project" value="InterPro"/>
</dbReference>
<evidence type="ECO:0000256" key="9">
    <source>
        <dbReference type="ARBA" id="ARBA00023316"/>
    </source>
</evidence>
<dbReference type="InterPro" id="IPR006009">
    <property type="entry name" value="GlcNAc_MurG"/>
</dbReference>
<organism evidence="13">
    <name type="scientific">marine sediment metagenome</name>
    <dbReference type="NCBI Taxonomy" id="412755"/>
    <lineage>
        <taxon>unclassified sequences</taxon>
        <taxon>metagenomes</taxon>
        <taxon>ecological metagenomes</taxon>
    </lineage>
</organism>
<gene>
    <name evidence="13" type="ORF">LCGC14_0842450</name>
</gene>
<dbReference type="GO" id="GO:0051301">
    <property type="term" value="P:cell division"/>
    <property type="evidence" value="ECO:0007669"/>
    <property type="project" value="UniProtKB-KW"/>
</dbReference>
<keyword evidence="8" id="KW-0131">Cell cycle</keyword>
<feature type="transmembrane region" description="Helical" evidence="10">
    <location>
        <begin position="93"/>
        <end position="119"/>
    </location>
</feature>
<keyword evidence="9" id="KW-0961">Cell wall biogenesis/degradation</keyword>
<dbReference type="NCBIfam" id="TIGR01133">
    <property type="entry name" value="murG"/>
    <property type="match status" value="1"/>
</dbReference>
<evidence type="ECO:0000256" key="10">
    <source>
        <dbReference type="SAM" id="Phobius"/>
    </source>
</evidence>
<dbReference type="PANTHER" id="PTHR21015">
    <property type="entry name" value="UDP-N-ACETYLGLUCOSAMINE--N-ACETYLMURAMYL-(PENTAPEPTIDE) PYROPHOSPHORYL-UNDECAPRENOL N-ACETYLGLUCOSAMINE TRANSFERASE 1"/>
    <property type="match status" value="1"/>
</dbReference>
<comment type="caution">
    <text evidence="13">The sequence shown here is derived from an EMBL/GenBank/DDBJ whole genome shotgun (WGS) entry which is preliminary data.</text>
</comment>
<dbReference type="GO" id="GO:0071555">
    <property type="term" value="P:cell wall organization"/>
    <property type="evidence" value="ECO:0007669"/>
    <property type="project" value="UniProtKB-KW"/>
</dbReference>
<feature type="domain" description="Glycosyltransferase family 28 N-terminal" evidence="11">
    <location>
        <begin position="3"/>
        <end position="140"/>
    </location>
</feature>
<dbReference type="GO" id="GO:0008360">
    <property type="term" value="P:regulation of cell shape"/>
    <property type="evidence" value="ECO:0007669"/>
    <property type="project" value="UniProtKB-KW"/>
</dbReference>
<dbReference type="Gene3D" id="3.40.50.2000">
    <property type="entry name" value="Glycogen Phosphorylase B"/>
    <property type="match status" value="2"/>
</dbReference>
<evidence type="ECO:0000256" key="5">
    <source>
        <dbReference type="ARBA" id="ARBA00022960"/>
    </source>
</evidence>
<evidence type="ECO:0000259" key="12">
    <source>
        <dbReference type="Pfam" id="PF04101"/>
    </source>
</evidence>
<evidence type="ECO:0000256" key="6">
    <source>
        <dbReference type="ARBA" id="ARBA00022984"/>
    </source>
</evidence>
<dbReference type="HAMAP" id="MF_00033">
    <property type="entry name" value="MurG"/>
    <property type="match status" value="1"/>
</dbReference>
<keyword evidence="4" id="KW-0808">Transferase</keyword>
<feature type="domain" description="Glycosyl transferase family 28 C-terminal" evidence="12">
    <location>
        <begin position="186"/>
        <end position="351"/>
    </location>
</feature>
<evidence type="ECO:0000256" key="7">
    <source>
        <dbReference type="ARBA" id="ARBA00023136"/>
    </source>
</evidence>
<evidence type="ECO:0000259" key="11">
    <source>
        <dbReference type="Pfam" id="PF03033"/>
    </source>
</evidence>
<keyword evidence="2" id="KW-0132">Cell division</keyword>
<keyword evidence="10" id="KW-0812">Transmembrane</keyword>
<dbReference type="SUPFAM" id="SSF53756">
    <property type="entry name" value="UDP-Glycosyltransferase/glycogen phosphorylase"/>
    <property type="match status" value="1"/>
</dbReference>
<evidence type="ECO:0008006" key="14">
    <source>
        <dbReference type="Google" id="ProtNLM"/>
    </source>
</evidence>
<keyword evidence="5" id="KW-0133">Cell shape</keyword>
<evidence type="ECO:0000256" key="1">
    <source>
        <dbReference type="ARBA" id="ARBA00022475"/>
    </source>
</evidence>
<reference evidence="13" key="1">
    <citation type="journal article" date="2015" name="Nature">
        <title>Complex archaea that bridge the gap between prokaryotes and eukaryotes.</title>
        <authorList>
            <person name="Spang A."/>
            <person name="Saw J.H."/>
            <person name="Jorgensen S.L."/>
            <person name="Zaremba-Niedzwiedzka K."/>
            <person name="Martijn J."/>
            <person name="Lind A.E."/>
            <person name="van Eijk R."/>
            <person name="Schleper C."/>
            <person name="Guy L."/>
            <person name="Ettema T.J."/>
        </authorList>
    </citation>
    <scope>NUCLEOTIDE SEQUENCE</scope>
</reference>
<dbReference type="PANTHER" id="PTHR21015:SF22">
    <property type="entry name" value="GLYCOSYLTRANSFERASE"/>
    <property type="match status" value="1"/>
</dbReference>
<accession>A0A0F9PHG2</accession>
<keyword evidence="3" id="KW-0328">Glycosyltransferase</keyword>